<name>A0ABZ3IUY0_9FIRM</name>
<evidence type="ECO:0000313" key="2">
    <source>
        <dbReference type="EMBL" id="XFO69536.1"/>
    </source>
</evidence>
<feature type="signal peptide" evidence="1">
    <location>
        <begin position="1"/>
        <end position="29"/>
    </location>
</feature>
<evidence type="ECO:0000313" key="3">
    <source>
        <dbReference type="Proteomes" id="UP000216752"/>
    </source>
</evidence>
<gene>
    <name evidence="2" type="ORF">SPSIL_057700</name>
</gene>
<reference evidence="2" key="1">
    <citation type="submission" date="2024-05" db="EMBL/GenBank/DDBJ databases">
        <title>Isolation and characterization of Sporomusa carbonis sp. nov., a carboxydotrophic hydrogenogen in the genus of Sporomusa isolated from a charcoal burning pile.</title>
        <authorList>
            <person name="Boeer T."/>
            <person name="Rosenbaum F."/>
            <person name="Eysell L."/>
            <person name="Mueller V."/>
            <person name="Daniel R."/>
            <person name="Poehlein A."/>
        </authorList>
    </citation>
    <scope>NUCLEOTIDE SEQUENCE [LARGE SCALE GENOMIC DNA]</scope>
    <source>
        <strain evidence="2">DSM 10669</strain>
    </source>
</reference>
<dbReference type="RefSeq" id="WP_094607221.1">
    <property type="nucleotide sequence ID" value="NZ_CP155573.1"/>
</dbReference>
<sequence>MVNHKKIGVLILSCMFLLGEALVPCVSLASPTGSSPGENVAGATEQLLAELLTLGIDKEAATKYLNPGIDPRELGLAATMAKVSGKSFVNVLQMKNLANTWTDVEQALGITKEQLHAFHLNMMADQMEEDFAIPRQTALDLLTQKYNPQDILAANVLATAAHKTIDDVLVMKKINNKWKDVAQTLGVDVKVLNLPMKLGRAYVGPPAPGTPVAR</sequence>
<organism evidence="2 3">
    <name type="scientific">Sporomusa silvacetica DSM 10669</name>
    <dbReference type="NCBI Taxonomy" id="1123289"/>
    <lineage>
        <taxon>Bacteria</taxon>
        <taxon>Bacillati</taxon>
        <taxon>Bacillota</taxon>
        <taxon>Negativicutes</taxon>
        <taxon>Selenomonadales</taxon>
        <taxon>Sporomusaceae</taxon>
        <taxon>Sporomusa</taxon>
    </lineage>
</organism>
<evidence type="ECO:0000256" key="1">
    <source>
        <dbReference type="SAM" id="SignalP"/>
    </source>
</evidence>
<keyword evidence="1" id="KW-0732">Signal</keyword>
<accession>A0ABZ3IUY0</accession>
<feature type="chain" id="PRO_5045113498" evidence="1">
    <location>
        <begin position="30"/>
        <end position="214"/>
    </location>
</feature>
<protein>
    <submittedName>
        <fullName evidence="2">Uncharacterized protein</fullName>
    </submittedName>
</protein>
<keyword evidence="3" id="KW-1185">Reference proteome</keyword>
<dbReference type="Proteomes" id="UP000216752">
    <property type="component" value="Chromosome"/>
</dbReference>
<dbReference type="EMBL" id="CP155573">
    <property type="protein sequence ID" value="XFO69536.1"/>
    <property type="molecule type" value="Genomic_DNA"/>
</dbReference>
<proteinExistence type="predicted"/>